<evidence type="ECO:0000313" key="2">
    <source>
        <dbReference type="EMBL" id="MFC4431019.1"/>
    </source>
</evidence>
<feature type="transmembrane region" description="Helical" evidence="1">
    <location>
        <begin position="100"/>
        <end position="120"/>
    </location>
</feature>
<dbReference type="Pfam" id="PF14325">
    <property type="entry name" value="DUF4383"/>
    <property type="match status" value="1"/>
</dbReference>
<keyword evidence="1" id="KW-1133">Transmembrane helix</keyword>
<dbReference type="EMBL" id="JBHSEN010000003">
    <property type="protein sequence ID" value="MFC4431019.1"/>
    <property type="molecule type" value="Genomic_DNA"/>
</dbReference>
<sequence length="166" mass="18288">MSTTPDRPPTHRTTAERDAPGRSPVQIVAMIYGVVFLLVGIAGFIPGLTTNYETMQFAGHHSEAMLMGIFQVSILHNIVHLLYGIAGLVLARTGTMARHYLLWGGVVYLLLWLYGLFIGHDSPANFVPFNTADNWLHLGLGVTMVALSFLPRRKHTTELTAASPKY</sequence>
<keyword evidence="1" id="KW-0472">Membrane</keyword>
<accession>A0ABV8XZH6</accession>
<evidence type="ECO:0000256" key="1">
    <source>
        <dbReference type="SAM" id="Phobius"/>
    </source>
</evidence>
<gene>
    <name evidence="2" type="ORF">ACFO0K_15220</name>
</gene>
<dbReference type="Proteomes" id="UP001595965">
    <property type="component" value="Unassembled WGS sequence"/>
</dbReference>
<feature type="transmembrane region" description="Helical" evidence="1">
    <location>
        <begin position="68"/>
        <end position="91"/>
    </location>
</feature>
<dbReference type="RefSeq" id="WP_378108501.1">
    <property type="nucleotide sequence ID" value="NZ_JBHSEN010000003.1"/>
</dbReference>
<feature type="transmembrane region" description="Helical" evidence="1">
    <location>
        <begin position="132"/>
        <end position="150"/>
    </location>
</feature>
<name>A0ABV8XZH6_9MICC</name>
<evidence type="ECO:0000313" key="3">
    <source>
        <dbReference type="Proteomes" id="UP001595965"/>
    </source>
</evidence>
<feature type="transmembrane region" description="Helical" evidence="1">
    <location>
        <begin position="27"/>
        <end position="48"/>
    </location>
</feature>
<organism evidence="2 3">
    <name type="scientific">Citricoccus alkalitolerans</name>
    <dbReference type="NCBI Taxonomy" id="246603"/>
    <lineage>
        <taxon>Bacteria</taxon>
        <taxon>Bacillati</taxon>
        <taxon>Actinomycetota</taxon>
        <taxon>Actinomycetes</taxon>
        <taxon>Micrococcales</taxon>
        <taxon>Micrococcaceae</taxon>
        <taxon>Citricoccus</taxon>
    </lineage>
</organism>
<keyword evidence="1" id="KW-0812">Transmembrane</keyword>
<reference evidence="3" key="1">
    <citation type="journal article" date="2019" name="Int. J. Syst. Evol. Microbiol.">
        <title>The Global Catalogue of Microorganisms (GCM) 10K type strain sequencing project: providing services to taxonomists for standard genome sequencing and annotation.</title>
        <authorList>
            <consortium name="The Broad Institute Genomics Platform"/>
            <consortium name="The Broad Institute Genome Sequencing Center for Infectious Disease"/>
            <person name="Wu L."/>
            <person name="Ma J."/>
        </authorList>
    </citation>
    <scope>NUCLEOTIDE SEQUENCE [LARGE SCALE GENOMIC DNA]</scope>
    <source>
        <strain evidence="3">CGMCC 1.12125</strain>
    </source>
</reference>
<proteinExistence type="predicted"/>
<protein>
    <submittedName>
        <fullName evidence="2">DUF4383 domain-containing protein</fullName>
    </submittedName>
</protein>
<comment type="caution">
    <text evidence="2">The sequence shown here is derived from an EMBL/GenBank/DDBJ whole genome shotgun (WGS) entry which is preliminary data.</text>
</comment>
<keyword evidence="3" id="KW-1185">Reference proteome</keyword>